<evidence type="ECO:0000256" key="1">
    <source>
        <dbReference type="SAM" id="MobiDB-lite"/>
    </source>
</evidence>
<feature type="region of interest" description="Disordered" evidence="1">
    <location>
        <begin position="1"/>
        <end position="30"/>
    </location>
</feature>
<name>W4FYT7_APHAT</name>
<reference evidence="2" key="1">
    <citation type="submission" date="2013-12" db="EMBL/GenBank/DDBJ databases">
        <title>The Genome Sequence of Aphanomyces astaci APO3.</title>
        <authorList>
            <consortium name="The Broad Institute Genomics Platform"/>
            <person name="Russ C."/>
            <person name="Tyler B."/>
            <person name="van West P."/>
            <person name="Dieguez-Uribeondo J."/>
            <person name="Young S.K."/>
            <person name="Zeng Q."/>
            <person name="Gargeya S."/>
            <person name="Fitzgerald M."/>
            <person name="Abouelleil A."/>
            <person name="Alvarado L."/>
            <person name="Chapman S.B."/>
            <person name="Gainer-Dewar J."/>
            <person name="Goldberg J."/>
            <person name="Griggs A."/>
            <person name="Gujja S."/>
            <person name="Hansen M."/>
            <person name="Howarth C."/>
            <person name="Imamovic A."/>
            <person name="Ireland A."/>
            <person name="Larimer J."/>
            <person name="McCowan C."/>
            <person name="Murphy C."/>
            <person name="Pearson M."/>
            <person name="Poon T.W."/>
            <person name="Priest M."/>
            <person name="Roberts A."/>
            <person name="Saif S."/>
            <person name="Shea T."/>
            <person name="Sykes S."/>
            <person name="Wortman J."/>
            <person name="Nusbaum C."/>
            <person name="Birren B."/>
        </authorList>
    </citation>
    <scope>NUCLEOTIDE SEQUENCE [LARGE SCALE GENOMIC DNA]</scope>
    <source>
        <strain evidence="2">APO3</strain>
    </source>
</reference>
<organism evidence="2">
    <name type="scientific">Aphanomyces astaci</name>
    <name type="common">Crayfish plague agent</name>
    <dbReference type="NCBI Taxonomy" id="112090"/>
    <lineage>
        <taxon>Eukaryota</taxon>
        <taxon>Sar</taxon>
        <taxon>Stramenopiles</taxon>
        <taxon>Oomycota</taxon>
        <taxon>Saprolegniomycetes</taxon>
        <taxon>Saprolegniales</taxon>
        <taxon>Verrucalvaceae</taxon>
        <taxon>Aphanomyces</taxon>
    </lineage>
</organism>
<dbReference type="VEuPathDB" id="FungiDB:H257_12907"/>
<accession>W4FYT7</accession>
<sequence>MNWMVSAKKRVLQSKTGRRNQRQLQGASRPWITASALKEPLAPTRGVSVVHDDKASSTTQGSLGNTVVRPTIPTYFKQFERNTTGKDATGPPEAVAAASHGDDQRDNDPPRCIFTPDQLRLFKDQQSTARKIFAPKRDVLSPPPSDPFSGRGTSVSNHPALAFGAGGSDCKSSSATTPSGSHCSMPVADVQPPQREMTWSYELPQCQQFSAETSTSHVNIERSSQCPVTPSNRSLGTRRSTPSISSNPQTASSYDLPPPHGPEFDVPRCNTPAKTEIGIRITKAAYMVTPTTPNPDLSSENGHTVAQLSVHQTKDNIASEVAHDTCKLTTSLEITCQEPGPMPSALLPTTCITVTSPVYEKSGGCSTVAAVLANAGSTLTPSTHPNSAADGAAATSLDVTKPFRSQFLHGPWKMQNRTRRILDMAFSSLVVARKSFVDHADKPDDNYESLSTILWTMVQCHELG</sequence>
<feature type="compositionally biased region" description="Basic and acidic residues" evidence="1">
    <location>
        <begin position="100"/>
        <end position="109"/>
    </location>
</feature>
<dbReference type="AlphaFoldDB" id="W4FYT7"/>
<dbReference type="EMBL" id="KI913156">
    <property type="protein sequence ID" value="ETV72146.1"/>
    <property type="molecule type" value="Genomic_DNA"/>
</dbReference>
<dbReference type="RefSeq" id="XP_009838589.1">
    <property type="nucleotide sequence ID" value="XM_009840287.1"/>
</dbReference>
<feature type="compositionally biased region" description="Polar residues" evidence="1">
    <location>
        <begin position="56"/>
        <end position="65"/>
    </location>
</feature>
<feature type="compositionally biased region" description="Polar residues" evidence="1">
    <location>
        <begin position="170"/>
        <end position="182"/>
    </location>
</feature>
<feature type="region of interest" description="Disordered" evidence="1">
    <location>
        <begin position="132"/>
        <end position="186"/>
    </location>
</feature>
<dbReference type="GeneID" id="20814903"/>
<feature type="region of interest" description="Disordered" evidence="1">
    <location>
        <begin position="45"/>
        <end position="66"/>
    </location>
</feature>
<proteinExistence type="predicted"/>
<evidence type="ECO:0000313" key="2">
    <source>
        <dbReference type="EMBL" id="ETV72146.1"/>
    </source>
</evidence>
<feature type="region of interest" description="Disordered" evidence="1">
    <location>
        <begin position="82"/>
        <end position="110"/>
    </location>
</feature>
<feature type="compositionally biased region" description="Polar residues" evidence="1">
    <location>
        <begin position="217"/>
        <end position="253"/>
    </location>
</feature>
<feature type="compositionally biased region" description="Basic residues" evidence="1">
    <location>
        <begin position="7"/>
        <end position="21"/>
    </location>
</feature>
<feature type="region of interest" description="Disordered" evidence="1">
    <location>
        <begin position="217"/>
        <end position="261"/>
    </location>
</feature>
<protein>
    <submittedName>
        <fullName evidence="2">Uncharacterized protein</fullName>
    </submittedName>
</protein>
<gene>
    <name evidence="2" type="ORF">H257_12907</name>
</gene>